<name>A0ABP9AKT0_9MICO</name>
<dbReference type="RefSeq" id="WP_345440530.1">
    <property type="nucleotide sequence ID" value="NZ_BAABKO010000005.1"/>
</dbReference>
<proteinExistence type="predicted"/>
<reference evidence="3" key="1">
    <citation type="journal article" date="2019" name="Int. J. Syst. Evol. Microbiol.">
        <title>The Global Catalogue of Microorganisms (GCM) 10K type strain sequencing project: providing services to taxonomists for standard genome sequencing and annotation.</title>
        <authorList>
            <consortium name="The Broad Institute Genomics Platform"/>
            <consortium name="The Broad Institute Genome Sequencing Center for Infectious Disease"/>
            <person name="Wu L."/>
            <person name="Ma J."/>
        </authorList>
    </citation>
    <scope>NUCLEOTIDE SEQUENCE [LARGE SCALE GENOMIC DNA]</scope>
    <source>
        <strain evidence="3">JCM 18537</strain>
    </source>
</reference>
<dbReference type="EMBL" id="BAABKO010000005">
    <property type="protein sequence ID" value="GAA4781740.1"/>
    <property type="molecule type" value="Genomic_DNA"/>
</dbReference>
<feature type="transmembrane region" description="Helical" evidence="1">
    <location>
        <begin position="65"/>
        <end position="82"/>
    </location>
</feature>
<dbReference type="Proteomes" id="UP001501645">
    <property type="component" value="Unassembled WGS sequence"/>
</dbReference>
<keyword evidence="1" id="KW-0472">Membrane</keyword>
<evidence type="ECO:0000313" key="2">
    <source>
        <dbReference type="EMBL" id="GAA4781740.1"/>
    </source>
</evidence>
<sequence length="196" mass="20493">MAASHPVAPGWEETADGAQARFAAIPLRMRTLVALILVTVLAGGIGAALLVIALDGVLLRAGARVTVIAVGVLIALPAYAVLRASLRRRTVTCRIAMAREGLILEAGAMTLRMAYADVDEIVWRPSSDYARVEVRGAGVDVSLLVGLARPLAGRSATLPGLAGRLPRLLERAGLSLVRSRRGDVSRFVRSAAVNAG</sequence>
<keyword evidence="3" id="KW-1185">Reference proteome</keyword>
<comment type="caution">
    <text evidence="2">The sequence shown here is derived from an EMBL/GenBank/DDBJ whole genome shotgun (WGS) entry which is preliminary data.</text>
</comment>
<evidence type="ECO:0000313" key="3">
    <source>
        <dbReference type="Proteomes" id="UP001501645"/>
    </source>
</evidence>
<evidence type="ECO:0008006" key="4">
    <source>
        <dbReference type="Google" id="ProtNLM"/>
    </source>
</evidence>
<keyword evidence="1" id="KW-0812">Transmembrane</keyword>
<keyword evidence="1" id="KW-1133">Transmembrane helix</keyword>
<feature type="transmembrane region" description="Helical" evidence="1">
    <location>
        <begin position="31"/>
        <end position="53"/>
    </location>
</feature>
<protein>
    <recommendedName>
        <fullName evidence="4">PH domain-containing protein</fullName>
    </recommendedName>
</protein>
<gene>
    <name evidence="2" type="ORF">GCM10023351_28660</name>
</gene>
<accession>A0ABP9AKT0</accession>
<evidence type="ECO:0000256" key="1">
    <source>
        <dbReference type="SAM" id="Phobius"/>
    </source>
</evidence>
<organism evidence="2 3">
    <name type="scientific">Microbacterium gilvum</name>
    <dbReference type="NCBI Taxonomy" id="1336204"/>
    <lineage>
        <taxon>Bacteria</taxon>
        <taxon>Bacillati</taxon>
        <taxon>Actinomycetota</taxon>
        <taxon>Actinomycetes</taxon>
        <taxon>Micrococcales</taxon>
        <taxon>Microbacteriaceae</taxon>
        <taxon>Microbacterium</taxon>
    </lineage>
</organism>